<dbReference type="Pfam" id="PF00575">
    <property type="entry name" value="S1"/>
    <property type="match status" value="1"/>
</dbReference>
<evidence type="ECO:0000256" key="3">
    <source>
        <dbReference type="ARBA" id="ARBA00023163"/>
    </source>
</evidence>
<dbReference type="PROSITE" id="PS50126">
    <property type="entry name" value="S1"/>
    <property type="match status" value="1"/>
</dbReference>
<dbReference type="InterPro" id="IPR036898">
    <property type="entry name" value="RNA_pol_Rpb7-like_N_sf"/>
</dbReference>
<protein>
    <recommendedName>
        <fullName evidence="4">S1 motif domain-containing protein</fullName>
    </recommendedName>
</protein>
<sequence length="174" mass="19625">MFFITTLNQNIYISAKHFNPDIKKNLVSTLLGTVEGSNAGPFGNIVIVTEICKKWDKGKLIIGTPSAMFNITFKAITFRSFRGEVFDSIITNLTNVGFFSEAGSLQIFVSKNQIPEDFIYNQKDKVFFNQMSPDEKFSKDSLIRIRIISVKNEKNPNQVIGTLKGSFLGLQRKN</sequence>
<feature type="domain" description="S1 motif" evidence="4">
    <location>
        <begin position="83"/>
        <end position="164"/>
    </location>
</feature>
<dbReference type="SUPFAM" id="SSF50249">
    <property type="entry name" value="Nucleic acid-binding proteins"/>
    <property type="match status" value="1"/>
</dbReference>
<keyword evidence="3" id="KW-0804">Transcription</keyword>
<dbReference type="GO" id="GO:0003727">
    <property type="term" value="F:single-stranded RNA binding"/>
    <property type="evidence" value="ECO:0007669"/>
    <property type="project" value="TreeGrafter"/>
</dbReference>
<dbReference type="EMBL" id="HBFN01011654">
    <property type="protein sequence ID" value="CAD8791729.1"/>
    <property type="molecule type" value="Transcribed_RNA"/>
</dbReference>
<comment type="subcellular location">
    <subcellularLocation>
        <location evidence="1">Nucleus</location>
    </subcellularLocation>
</comment>
<dbReference type="GO" id="GO:0060213">
    <property type="term" value="P:positive regulation of nuclear-transcribed mRNA poly(A) tail shortening"/>
    <property type="evidence" value="ECO:0007669"/>
    <property type="project" value="TreeGrafter"/>
</dbReference>
<dbReference type="AlphaFoldDB" id="A0A7S0YSQ6"/>
<dbReference type="PANTHER" id="PTHR12709:SF4">
    <property type="entry name" value="DNA-DIRECTED RNA POLYMERASE II SUBUNIT RPB7"/>
    <property type="match status" value="1"/>
</dbReference>
<dbReference type="SUPFAM" id="SSF88798">
    <property type="entry name" value="N-terminal, heterodimerisation domain of RBP7 (RpoE)"/>
    <property type="match status" value="1"/>
</dbReference>
<accession>A0A7S0YSQ6</accession>
<reference evidence="5" key="1">
    <citation type="submission" date="2021-01" db="EMBL/GenBank/DDBJ databases">
        <authorList>
            <person name="Corre E."/>
            <person name="Pelletier E."/>
            <person name="Niang G."/>
            <person name="Scheremetjew M."/>
            <person name="Finn R."/>
            <person name="Kale V."/>
            <person name="Holt S."/>
            <person name="Cochrane G."/>
            <person name="Meng A."/>
            <person name="Brown T."/>
            <person name="Cohen L."/>
        </authorList>
    </citation>
    <scope>NUCLEOTIDE SEQUENCE</scope>
    <source>
        <strain evidence="5">CCMP443</strain>
    </source>
</reference>
<proteinExistence type="predicted"/>
<dbReference type="GO" id="GO:0006367">
    <property type="term" value="P:transcription initiation at RNA polymerase II promoter"/>
    <property type="evidence" value="ECO:0007669"/>
    <property type="project" value="TreeGrafter"/>
</dbReference>
<gene>
    <name evidence="5" type="ORF">HTEP1355_LOCUS6744</name>
</gene>
<dbReference type="GO" id="GO:0005665">
    <property type="term" value="C:RNA polymerase II, core complex"/>
    <property type="evidence" value="ECO:0007669"/>
    <property type="project" value="TreeGrafter"/>
</dbReference>
<dbReference type="Gene3D" id="2.40.50.140">
    <property type="entry name" value="Nucleic acid-binding proteins"/>
    <property type="match status" value="1"/>
</dbReference>
<evidence type="ECO:0000256" key="2">
    <source>
        <dbReference type="ARBA" id="ARBA00022478"/>
    </source>
</evidence>
<dbReference type="Gene3D" id="3.30.1490.120">
    <property type="entry name" value="RNA polymerase Rpb7-like, N-terminal domain"/>
    <property type="match status" value="1"/>
</dbReference>
<dbReference type="GO" id="GO:0045948">
    <property type="term" value="P:positive regulation of translational initiation"/>
    <property type="evidence" value="ECO:0007669"/>
    <property type="project" value="TreeGrafter"/>
</dbReference>
<evidence type="ECO:0000256" key="1">
    <source>
        <dbReference type="ARBA" id="ARBA00004123"/>
    </source>
</evidence>
<name>A0A7S0YSQ6_9CRYP</name>
<dbReference type="PANTHER" id="PTHR12709">
    <property type="entry name" value="DNA-DIRECTED RNA POLYMERASE II, III"/>
    <property type="match status" value="1"/>
</dbReference>
<keyword evidence="2" id="KW-0240">DNA-directed RNA polymerase</keyword>
<dbReference type="InterPro" id="IPR012340">
    <property type="entry name" value="NA-bd_OB-fold"/>
</dbReference>
<evidence type="ECO:0000313" key="5">
    <source>
        <dbReference type="EMBL" id="CAD8791729.1"/>
    </source>
</evidence>
<evidence type="ECO:0000259" key="4">
    <source>
        <dbReference type="PROSITE" id="PS50126"/>
    </source>
</evidence>
<organism evidence="5">
    <name type="scientific">Hemiselmis tepida</name>
    <dbReference type="NCBI Taxonomy" id="464990"/>
    <lineage>
        <taxon>Eukaryota</taxon>
        <taxon>Cryptophyceae</taxon>
        <taxon>Cryptomonadales</taxon>
        <taxon>Hemiselmidaceae</taxon>
        <taxon>Hemiselmis</taxon>
    </lineage>
</organism>
<dbReference type="InterPro" id="IPR045113">
    <property type="entry name" value="Rpb7-like"/>
</dbReference>
<dbReference type="GO" id="GO:0031369">
    <property type="term" value="F:translation initiation factor binding"/>
    <property type="evidence" value="ECO:0007669"/>
    <property type="project" value="TreeGrafter"/>
</dbReference>
<dbReference type="GO" id="GO:0000932">
    <property type="term" value="C:P-body"/>
    <property type="evidence" value="ECO:0007669"/>
    <property type="project" value="TreeGrafter"/>
</dbReference>
<dbReference type="GO" id="GO:0003697">
    <property type="term" value="F:single-stranded DNA binding"/>
    <property type="evidence" value="ECO:0007669"/>
    <property type="project" value="TreeGrafter"/>
</dbReference>
<dbReference type="InterPro" id="IPR003029">
    <property type="entry name" value="S1_domain"/>
</dbReference>